<evidence type="ECO:0000259" key="1">
    <source>
        <dbReference type="PROSITE" id="PS51502"/>
    </source>
</evidence>
<dbReference type="Gene3D" id="3.30.70.100">
    <property type="match status" value="1"/>
</dbReference>
<feature type="domain" description="Stress-response A/B barrel" evidence="1">
    <location>
        <begin position="3"/>
        <end position="98"/>
    </location>
</feature>
<dbReference type="InterPro" id="IPR013097">
    <property type="entry name" value="Dabb"/>
</dbReference>
<dbReference type="EMBL" id="CP055902">
    <property type="protein sequence ID" value="QKX62377.1"/>
    <property type="molecule type" value="Genomic_DNA"/>
</dbReference>
<dbReference type="OrthoDB" id="42919at2759"/>
<dbReference type="Pfam" id="PF07876">
    <property type="entry name" value="Dabb"/>
    <property type="match status" value="1"/>
</dbReference>
<sequence>MAIYHVVLFKLKDGVSNDQLKELVATAKGLIGRVPGLTSLEANKPLPSSAAAAQGYNAGIVAVLEDEAALAAYNEKSNGATAQKWREELVDSTLVYDLSY</sequence>
<dbReference type="PROSITE" id="PS51502">
    <property type="entry name" value="S_R_A_B_BARREL"/>
    <property type="match status" value="1"/>
</dbReference>
<dbReference type="SMART" id="SM00886">
    <property type="entry name" value="Dabb"/>
    <property type="match status" value="1"/>
</dbReference>
<evidence type="ECO:0000313" key="2">
    <source>
        <dbReference type="EMBL" id="QKX62377.1"/>
    </source>
</evidence>
<name>A0A7H8R894_TALRU</name>
<organism evidence="2 3">
    <name type="scientific">Talaromyces rugulosus</name>
    <name type="common">Penicillium rugulosum</name>
    <dbReference type="NCBI Taxonomy" id="121627"/>
    <lineage>
        <taxon>Eukaryota</taxon>
        <taxon>Fungi</taxon>
        <taxon>Dikarya</taxon>
        <taxon>Ascomycota</taxon>
        <taxon>Pezizomycotina</taxon>
        <taxon>Eurotiomycetes</taxon>
        <taxon>Eurotiomycetidae</taxon>
        <taxon>Eurotiales</taxon>
        <taxon>Trichocomaceae</taxon>
        <taxon>Talaromyces</taxon>
        <taxon>Talaromyces sect. Islandici</taxon>
    </lineage>
</organism>
<dbReference type="Proteomes" id="UP000509510">
    <property type="component" value="Chromosome V"/>
</dbReference>
<dbReference type="RefSeq" id="XP_035348551.1">
    <property type="nucleotide sequence ID" value="XM_035492658.1"/>
</dbReference>
<dbReference type="InterPro" id="IPR011008">
    <property type="entry name" value="Dimeric_a/b-barrel"/>
</dbReference>
<keyword evidence="3" id="KW-1185">Reference proteome</keyword>
<protein>
    <recommendedName>
        <fullName evidence="1">Stress-response A/B barrel domain-containing protein</fullName>
    </recommendedName>
</protein>
<proteinExistence type="predicted"/>
<dbReference type="KEGG" id="trg:TRUGW13939_09536"/>
<evidence type="ECO:0000313" key="3">
    <source>
        <dbReference type="Proteomes" id="UP000509510"/>
    </source>
</evidence>
<gene>
    <name evidence="2" type="ORF">TRUGW13939_09536</name>
</gene>
<accession>A0A7H8R894</accession>
<dbReference type="GeneID" id="55997019"/>
<dbReference type="SUPFAM" id="SSF54909">
    <property type="entry name" value="Dimeric alpha+beta barrel"/>
    <property type="match status" value="1"/>
</dbReference>
<dbReference type="AlphaFoldDB" id="A0A7H8R894"/>
<reference evidence="3" key="1">
    <citation type="submission" date="2020-06" db="EMBL/GenBank/DDBJ databases">
        <title>A chromosome-scale genome assembly of Talaromyces rugulosus W13939.</title>
        <authorList>
            <person name="Wang B."/>
            <person name="Guo L."/>
            <person name="Ye K."/>
            <person name="Wang L."/>
        </authorList>
    </citation>
    <scope>NUCLEOTIDE SEQUENCE [LARGE SCALE GENOMIC DNA]</scope>
    <source>
        <strain evidence="3">W13939</strain>
    </source>
</reference>